<proteinExistence type="predicted"/>
<dbReference type="EMBL" id="KY052794">
    <property type="protein sequence ID" value="ASE99767.1"/>
    <property type="molecule type" value="Genomic_DNA"/>
</dbReference>
<keyword evidence="1" id="KW-0812">Transmembrane</keyword>
<protein>
    <submittedName>
        <fullName evidence="2">Uncharacterized protein</fullName>
    </submittedName>
</protein>
<accession>A0A218MKG1</accession>
<reference evidence="2" key="1">
    <citation type="submission" date="2016-10" db="EMBL/GenBank/DDBJ databases">
        <authorList>
            <person name="Varghese N."/>
        </authorList>
    </citation>
    <scope>NUCLEOTIDE SEQUENCE</scope>
</reference>
<sequence length="68" mass="7892">MVNKKPKLDFGPTKEEHGWFYYVWNWKTYVFYALLIALATIGWIEQGITGVLSAVVILYGLKWLGKLL</sequence>
<name>A0A218MKG1_9VIRU</name>
<organism evidence="2">
    <name type="scientific">uncultured virus</name>
    <dbReference type="NCBI Taxonomy" id="340016"/>
    <lineage>
        <taxon>Viruses</taxon>
        <taxon>environmental samples</taxon>
    </lineage>
</organism>
<keyword evidence="1" id="KW-0472">Membrane</keyword>
<keyword evidence="1" id="KW-1133">Transmembrane helix</keyword>
<evidence type="ECO:0000256" key="1">
    <source>
        <dbReference type="SAM" id="Phobius"/>
    </source>
</evidence>
<evidence type="ECO:0000313" key="2">
    <source>
        <dbReference type="EMBL" id="ASE99767.1"/>
    </source>
</evidence>
<feature type="transmembrane region" description="Helical" evidence="1">
    <location>
        <begin position="29"/>
        <end position="61"/>
    </location>
</feature>
<reference evidence="2" key="2">
    <citation type="journal article" date="2017" name="Nat. Commun.">
        <title>Single-virus genomics reveals hidden cosmopolitan and abundant viruses.</title>
        <authorList>
            <person name="Martinez-Hernandez F."/>
            <person name="Fornas O."/>
            <person name="Lluesma Gomez M."/>
            <person name="Bolduc B."/>
            <person name="de la Cruz Pena M.J."/>
            <person name="Martinez J.M."/>
            <person name="Anton J."/>
            <person name="Gasol J.M."/>
            <person name="Rosselli R."/>
            <person name="Rodriguez-Valera F."/>
            <person name="Sullivan M.B."/>
            <person name="Acinas S.G."/>
            <person name="Martinez-Garcia M."/>
        </authorList>
    </citation>
    <scope>NUCLEOTIDE SEQUENCE</scope>
</reference>